<comment type="similarity">
    <text evidence="2">Belongs to the MIF family.</text>
</comment>
<keyword evidence="14" id="KW-1185">Reference proteome</keyword>
<keyword evidence="5" id="KW-0413">Isomerase</keyword>
<evidence type="ECO:0000256" key="4">
    <source>
        <dbReference type="ARBA" id="ARBA00022525"/>
    </source>
</evidence>
<dbReference type="SUPFAM" id="SSF55331">
    <property type="entry name" value="Tautomerase/MIF"/>
    <property type="match status" value="1"/>
</dbReference>
<dbReference type="AlphaFoldDB" id="A0A167KXP0"/>
<evidence type="ECO:0000256" key="1">
    <source>
        <dbReference type="ARBA" id="ARBA00004613"/>
    </source>
</evidence>
<protein>
    <recommendedName>
        <fullName evidence="12">L-dopachrome isomerase</fullName>
        <ecNumber evidence="9">5.3.2.1</ecNumber>
        <ecNumber evidence="8">5.3.3.12</ecNumber>
    </recommendedName>
    <alternativeName>
        <fullName evidence="10">L-dopachrome tautomerase</fullName>
    </alternativeName>
    <alternativeName>
        <fullName evidence="11">Phenylpyruvate tautomerase</fullName>
    </alternativeName>
</protein>
<comment type="catalytic activity">
    <reaction evidence="7">
        <text>L-dopachrome = 5,6-dihydroxyindole-2-carboxylate</text>
        <dbReference type="Rhea" id="RHEA:13041"/>
        <dbReference type="ChEBI" id="CHEBI:16875"/>
        <dbReference type="ChEBI" id="CHEBI:57509"/>
        <dbReference type="EC" id="5.3.3.12"/>
    </reaction>
</comment>
<evidence type="ECO:0000256" key="8">
    <source>
        <dbReference type="ARBA" id="ARBA00038932"/>
    </source>
</evidence>
<reference evidence="13 14" key="1">
    <citation type="journal article" date="2016" name="Mol. Biol. Evol.">
        <title>Comparative Genomics of Early-Diverging Mushroom-Forming Fungi Provides Insights into the Origins of Lignocellulose Decay Capabilities.</title>
        <authorList>
            <person name="Nagy L.G."/>
            <person name="Riley R."/>
            <person name="Tritt A."/>
            <person name="Adam C."/>
            <person name="Daum C."/>
            <person name="Floudas D."/>
            <person name="Sun H."/>
            <person name="Yadav J.S."/>
            <person name="Pangilinan J."/>
            <person name="Larsson K.H."/>
            <person name="Matsuura K."/>
            <person name="Barry K."/>
            <person name="Labutti K."/>
            <person name="Kuo R."/>
            <person name="Ohm R.A."/>
            <person name="Bhattacharya S.S."/>
            <person name="Shirouzu T."/>
            <person name="Yoshinaga Y."/>
            <person name="Martin F.M."/>
            <person name="Grigoriev I.V."/>
            <person name="Hibbett D.S."/>
        </authorList>
    </citation>
    <scope>NUCLEOTIDE SEQUENCE [LARGE SCALE GENOMIC DNA]</scope>
    <source>
        <strain evidence="13 14">TUFC12733</strain>
    </source>
</reference>
<dbReference type="Proteomes" id="UP000076738">
    <property type="component" value="Unassembled WGS sequence"/>
</dbReference>
<dbReference type="Pfam" id="PF01187">
    <property type="entry name" value="MIF"/>
    <property type="match status" value="1"/>
</dbReference>
<dbReference type="InterPro" id="IPR014347">
    <property type="entry name" value="Tautomerase/MIF_sf"/>
</dbReference>
<evidence type="ECO:0000313" key="13">
    <source>
        <dbReference type="EMBL" id="KZO95122.1"/>
    </source>
</evidence>
<dbReference type="GO" id="GO:0004167">
    <property type="term" value="F:dopachrome isomerase activity"/>
    <property type="evidence" value="ECO:0007669"/>
    <property type="project" value="UniProtKB-EC"/>
</dbReference>
<proteinExistence type="inferred from homology"/>
<dbReference type="EC" id="5.3.3.12" evidence="8"/>
<dbReference type="GO" id="GO:0050178">
    <property type="term" value="F:phenylpyruvate tautomerase activity"/>
    <property type="evidence" value="ECO:0007669"/>
    <property type="project" value="UniProtKB-EC"/>
</dbReference>
<evidence type="ECO:0000256" key="12">
    <source>
        <dbReference type="ARBA" id="ARBA00042730"/>
    </source>
</evidence>
<evidence type="ECO:0000256" key="7">
    <source>
        <dbReference type="ARBA" id="ARBA00036823"/>
    </source>
</evidence>
<comment type="catalytic activity">
    <reaction evidence="6">
        <text>3-phenylpyruvate = enol-phenylpyruvate</text>
        <dbReference type="Rhea" id="RHEA:17097"/>
        <dbReference type="ChEBI" id="CHEBI:16815"/>
        <dbReference type="ChEBI" id="CHEBI:18005"/>
        <dbReference type="EC" id="5.3.2.1"/>
    </reaction>
</comment>
<evidence type="ECO:0000256" key="11">
    <source>
        <dbReference type="ARBA" id="ARBA00041912"/>
    </source>
</evidence>
<dbReference type="GO" id="GO:0005615">
    <property type="term" value="C:extracellular space"/>
    <property type="evidence" value="ECO:0007669"/>
    <property type="project" value="UniProtKB-KW"/>
</dbReference>
<evidence type="ECO:0000256" key="5">
    <source>
        <dbReference type="ARBA" id="ARBA00023235"/>
    </source>
</evidence>
<keyword evidence="3" id="KW-0202">Cytokine</keyword>
<organism evidence="13 14">
    <name type="scientific">Calocera viscosa (strain TUFC12733)</name>
    <dbReference type="NCBI Taxonomy" id="1330018"/>
    <lineage>
        <taxon>Eukaryota</taxon>
        <taxon>Fungi</taxon>
        <taxon>Dikarya</taxon>
        <taxon>Basidiomycota</taxon>
        <taxon>Agaricomycotina</taxon>
        <taxon>Dacrymycetes</taxon>
        <taxon>Dacrymycetales</taxon>
        <taxon>Dacrymycetaceae</taxon>
        <taxon>Calocera</taxon>
    </lineage>
</organism>
<dbReference type="Gene3D" id="3.30.429.10">
    <property type="entry name" value="Macrophage Migration Inhibitory Factor"/>
    <property type="match status" value="1"/>
</dbReference>
<evidence type="ECO:0000256" key="10">
    <source>
        <dbReference type="ARBA" id="ARBA00041631"/>
    </source>
</evidence>
<dbReference type="STRING" id="1330018.A0A167KXP0"/>
<dbReference type="EC" id="5.3.2.1" evidence="9"/>
<name>A0A167KXP0_CALVF</name>
<accession>A0A167KXP0</accession>
<comment type="subcellular location">
    <subcellularLocation>
        <location evidence="1">Secreted</location>
    </subcellularLocation>
</comment>
<dbReference type="EMBL" id="KV417290">
    <property type="protein sequence ID" value="KZO95122.1"/>
    <property type="molecule type" value="Genomic_DNA"/>
</dbReference>
<dbReference type="PANTHER" id="PTHR11954:SF6">
    <property type="entry name" value="MACROPHAGE MIGRATION INHIBITORY FACTOR"/>
    <property type="match status" value="1"/>
</dbReference>
<dbReference type="InterPro" id="IPR001398">
    <property type="entry name" value="Macrophage_inhib_fac"/>
</dbReference>
<dbReference type="OrthoDB" id="255819at2759"/>
<gene>
    <name evidence="13" type="ORF">CALVIDRAFT_538273</name>
</gene>
<evidence type="ECO:0000313" key="14">
    <source>
        <dbReference type="Proteomes" id="UP000076738"/>
    </source>
</evidence>
<dbReference type="PANTHER" id="PTHR11954">
    <property type="entry name" value="D-DOPACHROME DECARBOXYLASE"/>
    <property type="match status" value="1"/>
</dbReference>
<evidence type="ECO:0000256" key="6">
    <source>
        <dbReference type="ARBA" id="ARBA00036735"/>
    </source>
</evidence>
<keyword evidence="4" id="KW-0964">Secreted</keyword>
<evidence type="ECO:0000256" key="3">
    <source>
        <dbReference type="ARBA" id="ARBA00022514"/>
    </source>
</evidence>
<evidence type="ECO:0000256" key="9">
    <source>
        <dbReference type="ARBA" id="ARBA00039086"/>
    </source>
</evidence>
<evidence type="ECO:0000256" key="2">
    <source>
        <dbReference type="ARBA" id="ARBA00005851"/>
    </source>
</evidence>
<sequence length="122" mass="13600">MPHVILSTNVVLPDEKAAVLQLGEASSRILGKPLQAFLIQYKHDPTLAFAGTFDPAWMLQVYALGIINEEANEAFTKGYWEFAQSLGLPADRGYITFFDPGWENWAAKGQTLAFRDPKKQKA</sequence>